<sequence>MLPLFSGSALNLPGYIGLPAAQALVRAGHIVHGLARTLAKAKLLAADENTWIRLIPTLDAVISAISADPNVLLATIEKVDKAAQETRPAGAPLPSYIWTSGTWIQGDGMHEIRIVRRTAVNGIVVRPALIYGRNFAILFKCTSEGRVVWPGTLAGRYTLVHIDDVADLRSWSGKIFDAASPTTESVDELLQKLVRVIASTALVRPYLANALLGWTVKKQGLTDGLETYYAAWLASLSA</sequence>
<comment type="caution">
    <text evidence="1">The sequence shown here is derived from an EMBL/GenBank/DDBJ whole genome shotgun (WGS) entry which is preliminary data.</text>
</comment>
<evidence type="ECO:0000313" key="2">
    <source>
        <dbReference type="Proteomes" id="UP001215280"/>
    </source>
</evidence>
<dbReference type="EMBL" id="JARJLG010000274">
    <property type="protein sequence ID" value="KAJ7720865.1"/>
    <property type="molecule type" value="Genomic_DNA"/>
</dbReference>
<protein>
    <recommendedName>
        <fullName evidence="3">NAD(P)-binding domain-containing protein</fullName>
    </recommendedName>
</protein>
<name>A0AAD7HHG5_9AGAR</name>
<accession>A0AAD7HHG5</accession>
<dbReference type="Proteomes" id="UP001215280">
    <property type="component" value="Unassembled WGS sequence"/>
</dbReference>
<proteinExistence type="predicted"/>
<dbReference type="SUPFAM" id="SSF51735">
    <property type="entry name" value="NAD(P)-binding Rossmann-fold domains"/>
    <property type="match status" value="1"/>
</dbReference>
<dbReference type="AlphaFoldDB" id="A0AAD7HHG5"/>
<gene>
    <name evidence="1" type="ORF">DFH07DRAFT_872228</name>
</gene>
<evidence type="ECO:0000313" key="1">
    <source>
        <dbReference type="EMBL" id="KAJ7720865.1"/>
    </source>
</evidence>
<dbReference type="Gene3D" id="3.40.50.720">
    <property type="entry name" value="NAD(P)-binding Rossmann-like Domain"/>
    <property type="match status" value="1"/>
</dbReference>
<dbReference type="InterPro" id="IPR036291">
    <property type="entry name" value="NAD(P)-bd_dom_sf"/>
</dbReference>
<keyword evidence="2" id="KW-1185">Reference proteome</keyword>
<organism evidence="1 2">
    <name type="scientific">Mycena maculata</name>
    <dbReference type="NCBI Taxonomy" id="230809"/>
    <lineage>
        <taxon>Eukaryota</taxon>
        <taxon>Fungi</taxon>
        <taxon>Dikarya</taxon>
        <taxon>Basidiomycota</taxon>
        <taxon>Agaricomycotina</taxon>
        <taxon>Agaricomycetes</taxon>
        <taxon>Agaricomycetidae</taxon>
        <taxon>Agaricales</taxon>
        <taxon>Marasmiineae</taxon>
        <taxon>Mycenaceae</taxon>
        <taxon>Mycena</taxon>
    </lineage>
</organism>
<reference evidence="1" key="1">
    <citation type="submission" date="2023-03" db="EMBL/GenBank/DDBJ databases">
        <title>Massive genome expansion in bonnet fungi (Mycena s.s.) driven by repeated elements and novel gene families across ecological guilds.</title>
        <authorList>
            <consortium name="Lawrence Berkeley National Laboratory"/>
            <person name="Harder C.B."/>
            <person name="Miyauchi S."/>
            <person name="Viragh M."/>
            <person name="Kuo A."/>
            <person name="Thoen E."/>
            <person name="Andreopoulos B."/>
            <person name="Lu D."/>
            <person name="Skrede I."/>
            <person name="Drula E."/>
            <person name="Henrissat B."/>
            <person name="Morin E."/>
            <person name="Kohler A."/>
            <person name="Barry K."/>
            <person name="LaButti K."/>
            <person name="Morin E."/>
            <person name="Salamov A."/>
            <person name="Lipzen A."/>
            <person name="Mereny Z."/>
            <person name="Hegedus B."/>
            <person name="Baldrian P."/>
            <person name="Stursova M."/>
            <person name="Weitz H."/>
            <person name="Taylor A."/>
            <person name="Grigoriev I.V."/>
            <person name="Nagy L.G."/>
            <person name="Martin F."/>
            <person name="Kauserud H."/>
        </authorList>
    </citation>
    <scope>NUCLEOTIDE SEQUENCE</scope>
    <source>
        <strain evidence="1">CBHHK188m</strain>
    </source>
</reference>
<evidence type="ECO:0008006" key="3">
    <source>
        <dbReference type="Google" id="ProtNLM"/>
    </source>
</evidence>